<dbReference type="PANTHER" id="PTHR22930:SF85">
    <property type="entry name" value="GH03217P-RELATED"/>
    <property type="match status" value="1"/>
</dbReference>
<evidence type="ECO:0000256" key="5">
    <source>
        <dbReference type="ARBA" id="ARBA00022723"/>
    </source>
</evidence>
<evidence type="ECO:0000259" key="8">
    <source>
        <dbReference type="Pfam" id="PF13359"/>
    </source>
</evidence>
<evidence type="ECO:0000256" key="1">
    <source>
        <dbReference type="ARBA" id="ARBA00001968"/>
    </source>
</evidence>
<keyword evidence="4" id="KW-0540">Nuclease</keyword>
<dbReference type="PANTHER" id="PTHR22930">
    <property type="match status" value="1"/>
</dbReference>
<name>A0AAD3H339_9STRA</name>
<gene>
    <name evidence="9" type="ORF">CTEN210_04794</name>
</gene>
<evidence type="ECO:0000256" key="7">
    <source>
        <dbReference type="ARBA" id="ARBA00023242"/>
    </source>
</evidence>
<accession>A0AAD3H339</accession>
<dbReference type="GO" id="GO:0004518">
    <property type="term" value="F:nuclease activity"/>
    <property type="evidence" value="ECO:0007669"/>
    <property type="project" value="UniProtKB-KW"/>
</dbReference>
<proteinExistence type="inferred from homology"/>
<dbReference type="EMBL" id="BLLK01000027">
    <property type="protein sequence ID" value="GFH48318.1"/>
    <property type="molecule type" value="Genomic_DNA"/>
</dbReference>
<comment type="similarity">
    <text evidence="3">Belongs to the HARBI1 family.</text>
</comment>
<comment type="subcellular location">
    <subcellularLocation>
        <location evidence="2">Nucleus</location>
    </subcellularLocation>
</comment>
<evidence type="ECO:0000313" key="9">
    <source>
        <dbReference type="EMBL" id="GFH48318.1"/>
    </source>
</evidence>
<dbReference type="InterPro" id="IPR045249">
    <property type="entry name" value="HARBI1-like"/>
</dbReference>
<comment type="caution">
    <text evidence="9">The sequence shown here is derived from an EMBL/GenBank/DDBJ whole genome shotgun (WGS) entry which is preliminary data.</text>
</comment>
<dbReference type="InterPro" id="IPR027806">
    <property type="entry name" value="HARBI1_dom"/>
</dbReference>
<reference evidence="9 10" key="1">
    <citation type="journal article" date="2021" name="Sci. Rep.">
        <title>The genome of the diatom Chaetoceros tenuissimus carries an ancient integrated fragment of an extant virus.</title>
        <authorList>
            <person name="Hongo Y."/>
            <person name="Kimura K."/>
            <person name="Takaki Y."/>
            <person name="Yoshida Y."/>
            <person name="Baba S."/>
            <person name="Kobayashi G."/>
            <person name="Nagasaki K."/>
            <person name="Hano T."/>
            <person name="Tomaru Y."/>
        </authorList>
    </citation>
    <scope>NUCLEOTIDE SEQUENCE [LARGE SCALE GENOMIC DNA]</scope>
    <source>
        <strain evidence="9 10">NIES-3715</strain>
    </source>
</reference>
<evidence type="ECO:0000256" key="4">
    <source>
        <dbReference type="ARBA" id="ARBA00022722"/>
    </source>
</evidence>
<comment type="cofactor">
    <cofactor evidence="1">
        <name>a divalent metal cation</name>
        <dbReference type="ChEBI" id="CHEBI:60240"/>
    </cofactor>
</comment>
<keyword evidence="6" id="KW-0378">Hydrolase</keyword>
<dbReference type="GO" id="GO:0005634">
    <property type="term" value="C:nucleus"/>
    <property type="evidence" value="ECO:0007669"/>
    <property type="project" value="UniProtKB-SubCell"/>
</dbReference>
<keyword evidence="5" id="KW-0479">Metal-binding</keyword>
<dbReference type="GO" id="GO:0016787">
    <property type="term" value="F:hydrolase activity"/>
    <property type="evidence" value="ECO:0007669"/>
    <property type="project" value="UniProtKB-KW"/>
</dbReference>
<dbReference type="Proteomes" id="UP001054902">
    <property type="component" value="Unassembled WGS sequence"/>
</dbReference>
<evidence type="ECO:0000313" key="10">
    <source>
        <dbReference type="Proteomes" id="UP001054902"/>
    </source>
</evidence>
<feature type="domain" description="DDE Tnp4" evidence="8">
    <location>
        <begin position="200"/>
        <end position="357"/>
    </location>
</feature>
<evidence type="ECO:0000256" key="2">
    <source>
        <dbReference type="ARBA" id="ARBA00004123"/>
    </source>
</evidence>
<dbReference type="Pfam" id="PF13359">
    <property type="entry name" value="DDE_Tnp_4"/>
    <property type="match status" value="1"/>
</dbReference>
<organism evidence="9 10">
    <name type="scientific">Chaetoceros tenuissimus</name>
    <dbReference type="NCBI Taxonomy" id="426638"/>
    <lineage>
        <taxon>Eukaryota</taxon>
        <taxon>Sar</taxon>
        <taxon>Stramenopiles</taxon>
        <taxon>Ochrophyta</taxon>
        <taxon>Bacillariophyta</taxon>
        <taxon>Coscinodiscophyceae</taxon>
        <taxon>Chaetocerotophycidae</taxon>
        <taxon>Chaetocerotales</taxon>
        <taxon>Chaetocerotaceae</taxon>
        <taxon>Chaetoceros</taxon>
    </lineage>
</organism>
<protein>
    <recommendedName>
        <fullName evidence="8">DDE Tnp4 domain-containing protein</fullName>
    </recommendedName>
</protein>
<keyword evidence="10" id="KW-1185">Reference proteome</keyword>
<sequence>MGNLLSADISHGLSQLDVHTLQVLMETLFDEEEIKAFCNIEDYEEDLLFDTADLAEKVQYWYRSRLKWEEHVYKSLHEKSFHAKYRMSYECFKLLISILAPFLHRDITKSRRGEFVPPEIIAACGLRYLAGSKYTDLMDIFNLSRTETYRCRDQFIDAVLNSEELRICLPSTNEEIENVARGFTEISTCDIHNGRVVGAVDGFFQSCKCPTMAESNFNPGAYYSGHYQDYGLNVQAMCDAKLRFLFFAVAAPGKTNDSVSITFCNDLLNYINGLDLGKYVVGDAAYDLSDRLLIPFTGSQRANNDKDAFNFFLSQLRIRIEMAFARLVRKWWILTSTLQNSLETNSKILMACARLHNFVIDM</sequence>
<evidence type="ECO:0000256" key="6">
    <source>
        <dbReference type="ARBA" id="ARBA00022801"/>
    </source>
</evidence>
<keyword evidence="7" id="KW-0539">Nucleus</keyword>
<dbReference type="AlphaFoldDB" id="A0AAD3H339"/>
<evidence type="ECO:0000256" key="3">
    <source>
        <dbReference type="ARBA" id="ARBA00006958"/>
    </source>
</evidence>
<dbReference type="GO" id="GO:0046872">
    <property type="term" value="F:metal ion binding"/>
    <property type="evidence" value="ECO:0007669"/>
    <property type="project" value="UniProtKB-KW"/>
</dbReference>